<dbReference type="Proteomes" id="UP000499080">
    <property type="component" value="Unassembled WGS sequence"/>
</dbReference>
<sequence>MPADLKGRPENRLFIENLLRKGTKSSIPVQGLVLHSGMSSPTSWYLGRLPPYMARRSSPVPFAFGLRGVPATLSMDCKEACWAWLWLRLAFWLHSHEQILGTY</sequence>
<dbReference type="AlphaFoldDB" id="A0A4Y2C9V4"/>
<organism evidence="1 2">
    <name type="scientific">Araneus ventricosus</name>
    <name type="common">Orbweaver spider</name>
    <name type="synonym">Epeira ventricosa</name>
    <dbReference type="NCBI Taxonomy" id="182803"/>
    <lineage>
        <taxon>Eukaryota</taxon>
        <taxon>Metazoa</taxon>
        <taxon>Ecdysozoa</taxon>
        <taxon>Arthropoda</taxon>
        <taxon>Chelicerata</taxon>
        <taxon>Arachnida</taxon>
        <taxon>Araneae</taxon>
        <taxon>Araneomorphae</taxon>
        <taxon>Entelegynae</taxon>
        <taxon>Araneoidea</taxon>
        <taxon>Araneidae</taxon>
        <taxon>Araneus</taxon>
    </lineage>
</organism>
<proteinExistence type="predicted"/>
<name>A0A4Y2C9V4_ARAVE</name>
<keyword evidence="2" id="KW-1185">Reference proteome</keyword>
<evidence type="ECO:0000313" key="1">
    <source>
        <dbReference type="EMBL" id="GBM00646.1"/>
    </source>
</evidence>
<protein>
    <submittedName>
        <fullName evidence="1">Uncharacterized protein</fullName>
    </submittedName>
</protein>
<dbReference type="EMBL" id="BGPR01000159">
    <property type="protein sequence ID" value="GBM00646.1"/>
    <property type="molecule type" value="Genomic_DNA"/>
</dbReference>
<accession>A0A4Y2C9V4</accession>
<reference evidence="1 2" key="1">
    <citation type="journal article" date="2019" name="Sci. Rep.">
        <title>Orb-weaving spider Araneus ventricosus genome elucidates the spidroin gene catalogue.</title>
        <authorList>
            <person name="Kono N."/>
            <person name="Nakamura H."/>
            <person name="Ohtoshi R."/>
            <person name="Moran D.A.P."/>
            <person name="Shinohara A."/>
            <person name="Yoshida Y."/>
            <person name="Fujiwara M."/>
            <person name="Mori M."/>
            <person name="Tomita M."/>
            <person name="Arakawa K."/>
        </authorList>
    </citation>
    <scope>NUCLEOTIDE SEQUENCE [LARGE SCALE GENOMIC DNA]</scope>
</reference>
<comment type="caution">
    <text evidence="1">The sequence shown here is derived from an EMBL/GenBank/DDBJ whole genome shotgun (WGS) entry which is preliminary data.</text>
</comment>
<evidence type="ECO:0000313" key="2">
    <source>
        <dbReference type="Proteomes" id="UP000499080"/>
    </source>
</evidence>
<gene>
    <name evidence="1" type="ORF">AVEN_117998_1</name>
</gene>